<sequence length="118" mass="13642">MSITESSSRNQSRLLFVKNVSYQTTGEDLYELFGKYGAIRQIRLGDDQAKKTKGTAFVVYEEFVDAKNALDHLNGYHLHDRYLVVLYHIPARQAARDLARREADLQALKERHNIQDDD</sequence>
<evidence type="ECO:0000256" key="2">
    <source>
        <dbReference type="ARBA" id="ARBA00022664"/>
    </source>
</evidence>
<keyword evidence="9" id="KW-1185">Reference proteome</keyword>
<dbReference type="Proteomes" id="UP000245884">
    <property type="component" value="Unassembled WGS sequence"/>
</dbReference>
<evidence type="ECO:0000256" key="5">
    <source>
        <dbReference type="ARBA" id="ARBA00023242"/>
    </source>
</evidence>
<dbReference type="EMBL" id="KZ819662">
    <property type="protein sequence ID" value="PWN30470.1"/>
    <property type="molecule type" value="Genomic_DNA"/>
</dbReference>
<proteinExistence type="predicted"/>
<evidence type="ECO:0000259" key="7">
    <source>
        <dbReference type="PROSITE" id="PS50102"/>
    </source>
</evidence>
<keyword evidence="3 6" id="KW-0694">RNA-binding</keyword>
<protein>
    <submittedName>
        <fullName evidence="8">RNA-binding domain-containing protein</fullName>
    </submittedName>
</protein>
<dbReference type="GO" id="GO:0005634">
    <property type="term" value="C:nucleus"/>
    <property type="evidence" value="ECO:0007669"/>
    <property type="project" value="UniProtKB-SubCell"/>
</dbReference>
<dbReference type="AlphaFoldDB" id="A0A316UYU7"/>
<gene>
    <name evidence="8" type="ORF">BDZ90DRAFT_257552</name>
</gene>
<keyword evidence="5" id="KW-0539">Nucleus</keyword>
<comment type="subcellular location">
    <subcellularLocation>
        <location evidence="1">Nucleus</location>
    </subcellularLocation>
</comment>
<dbReference type="InterPro" id="IPR035979">
    <property type="entry name" value="RBD_domain_sf"/>
</dbReference>
<dbReference type="CDD" id="cd12241">
    <property type="entry name" value="RRM_SF3B14"/>
    <property type="match status" value="1"/>
</dbReference>
<dbReference type="Pfam" id="PF00076">
    <property type="entry name" value="RRM_1"/>
    <property type="match status" value="1"/>
</dbReference>
<dbReference type="PANTHER" id="PTHR10352">
    <property type="entry name" value="EUKARYOTIC TRANSLATION INITIATION FACTOR 3 SUBUNIT G"/>
    <property type="match status" value="1"/>
</dbReference>
<organism evidence="8 9">
    <name type="scientific">Jaminaea rosea</name>
    <dbReference type="NCBI Taxonomy" id="1569628"/>
    <lineage>
        <taxon>Eukaryota</taxon>
        <taxon>Fungi</taxon>
        <taxon>Dikarya</taxon>
        <taxon>Basidiomycota</taxon>
        <taxon>Ustilaginomycotina</taxon>
        <taxon>Exobasidiomycetes</taxon>
        <taxon>Microstromatales</taxon>
        <taxon>Microstromatales incertae sedis</taxon>
        <taxon>Jaminaea</taxon>
    </lineage>
</organism>
<dbReference type="GO" id="GO:0008380">
    <property type="term" value="P:RNA splicing"/>
    <property type="evidence" value="ECO:0007669"/>
    <property type="project" value="UniProtKB-KW"/>
</dbReference>
<dbReference type="InterPro" id="IPR000504">
    <property type="entry name" value="RRM_dom"/>
</dbReference>
<evidence type="ECO:0000256" key="6">
    <source>
        <dbReference type="PROSITE-ProRule" id="PRU00176"/>
    </source>
</evidence>
<reference evidence="8 9" key="1">
    <citation type="journal article" date="2018" name="Mol. Biol. Evol.">
        <title>Broad Genomic Sampling Reveals a Smut Pathogenic Ancestry of the Fungal Clade Ustilaginomycotina.</title>
        <authorList>
            <person name="Kijpornyongpan T."/>
            <person name="Mondo S.J."/>
            <person name="Barry K."/>
            <person name="Sandor L."/>
            <person name="Lee J."/>
            <person name="Lipzen A."/>
            <person name="Pangilinan J."/>
            <person name="LaButti K."/>
            <person name="Hainaut M."/>
            <person name="Henrissat B."/>
            <person name="Grigoriev I.V."/>
            <person name="Spatafora J.W."/>
            <person name="Aime M.C."/>
        </authorList>
    </citation>
    <scope>NUCLEOTIDE SEQUENCE [LARGE SCALE GENOMIC DNA]</scope>
    <source>
        <strain evidence="8 9">MCA 5214</strain>
    </source>
</reference>
<keyword evidence="4" id="KW-0508">mRNA splicing</keyword>
<dbReference type="RefSeq" id="XP_025365082.1">
    <property type="nucleotide sequence ID" value="XM_025507966.1"/>
</dbReference>
<keyword evidence="2" id="KW-0507">mRNA processing</keyword>
<dbReference type="STRING" id="1569628.A0A316UYU7"/>
<dbReference type="OrthoDB" id="275748at2759"/>
<evidence type="ECO:0000256" key="1">
    <source>
        <dbReference type="ARBA" id="ARBA00004123"/>
    </source>
</evidence>
<dbReference type="InterPro" id="IPR012677">
    <property type="entry name" value="Nucleotide-bd_a/b_plait_sf"/>
</dbReference>
<dbReference type="InterPro" id="IPR034150">
    <property type="entry name" value="SF3B6_RRM"/>
</dbReference>
<dbReference type="PROSITE" id="PS50102">
    <property type="entry name" value="RRM"/>
    <property type="match status" value="1"/>
</dbReference>
<accession>A0A316UYU7</accession>
<dbReference type="SUPFAM" id="SSF54928">
    <property type="entry name" value="RNA-binding domain, RBD"/>
    <property type="match status" value="1"/>
</dbReference>
<evidence type="ECO:0000313" key="9">
    <source>
        <dbReference type="Proteomes" id="UP000245884"/>
    </source>
</evidence>
<dbReference type="GeneID" id="37029789"/>
<evidence type="ECO:0000256" key="3">
    <source>
        <dbReference type="ARBA" id="ARBA00022884"/>
    </source>
</evidence>
<dbReference type="GO" id="GO:0003723">
    <property type="term" value="F:RNA binding"/>
    <property type="evidence" value="ECO:0007669"/>
    <property type="project" value="UniProtKB-UniRule"/>
</dbReference>
<dbReference type="FunFam" id="3.30.70.330:FF:000286">
    <property type="entry name" value="Putative pre-mRNA branch site protein p14"/>
    <property type="match status" value="1"/>
</dbReference>
<dbReference type="SMART" id="SM00360">
    <property type="entry name" value="RRM"/>
    <property type="match status" value="1"/>
</dbReference>
<name>A0A316UYU7_9BASI</name>
<evidence type="ECO:0000256" key="4">
    <source>
        <dbReference type="ARBA" id="ARBA00023187"/>
    </source>
</evidence>
<dbReference type="GO" id="GO:0006397">
    <property type="term" value="P:mRNA processing"/>
    <property type="evidence" value="ECO:0007669"/>
    <property type="project" value="UniProtKB-KW"/>
</dbReference>
<dbReference type="Gene3D" id="3.30.70.330">
    <property type="match status" value="1"/>
</dbReference>
<feature type="domain" description="RRM" evidence="7">
    <location>
        <begin position="13"/>
        <end position="90"/>
    </location>
</feature>
<evidence type="ECO:0000313" key="8">
    <source>
        <dbReference type="EMBL" id="PWN30470.1"/>
    </source>
</evidence>